<keyword evidence="1" id="KW-1133">Transmembrane helix</keyword>
<gene>
    <name evidence="2" type="ORF">MUG84_01065</name>
</gene>
<reference evidence="2" key="1">
    <citation type="submission" date="2022-04" db="EMBL/GenBank/DDBJ databases">
        <title>Paenibacillus mangrovi sp. nov., a novel endophytic bacterium isolated from bark of Kandelia candel.</title>
        <authorList>
            <person name="Tuo L."/>
        </authorList>
    </citation>
    <scope>NUCLEOTIDE SEQUENCE</scope>
    <source>
        <strain evidence="2">KQZ6P-2</strain>
    </source>
</reference>
<comment type="caution">
    <text evidence="2">The sequence shown here is derived from an EMBL/GenBank/DDBJ whole genome shotgun (WGS) entry which is preliminary data.</text>
</comment>
<dbReference type="EMBL" id="JALIRP010000001">
    <property type="protein sequence ID" value="MCJ8010331.1"/>
    <property type="molecule type" value="Genomic_DNA"/>
</dbReference>
<dbReference type="Proteomes" id="UP001139347">
    <property type="component" value="Unassembled WGS sequence"/>
</dbReference>
<organism evidence="2 3">
    <name type="scientific">Paenibacillus mangrovi</name>
    <dbReference type="NCBI Taxonomy" id="2931978"/>
    <lineage>
        <taxon>Bacteria</taxon>
        <taxon>Bacillati</taxon>
        <taxon>Bacillota</taxon>
        <taxon>Bacilli</taxon>
        <taxon>Bacillales</taxon>
        <taxon>Paenibacillaceae</taxon>
        <taxon>Paenibacillus</taxon>
    </lineage>
</organism>
<sequence length="67" mass="6680">MKIGKDAGVAFGVLTGTTMASGLAFLFGLEPVSVIWTVSIGGIAGAAAGLAGAVLLERVGFLRRTKS</sequence>
<dbReference type="AlphaFoldDB" id="A0A9X1WKS5"/>
<name>A0A9X1WKS5_9BACL</name>
<keyword evidence="3" id="KW-1185">Reference proteome</keyword>
<evidence type="ECO:0000256" key="1">
    <source>
        <dbReference type="SAM" id="Phobius"/>
    </source>
</evidence>
<dbReference type="RefSeq" id="WP_244717998.1">
    <property type="nucleotide sequence ID" value="NZ_JALIRP010000001.1"/>
</dbReference>
<protein>
    <submittedName>
        <fullName evidence="2">Uncharacterized protein</fullName>
    </submittedName>
</protein>
<keyword evidence="1" id="KW-0472">Membrane</keyword>
<feature type="transmembrane region" description="Helical" evidence="1">
    <location>
        <begin position="7"/>
        <end position="28"/>
    </location>
</feature>
<evidence type="ECO:0000313" key="3">
    <source>
        <dbReference type="Proteomes" id="UP001139347"/>
    </source>
</evidence>
<keyword evidence="1" id="KW-0812">Transmembrane</keyword>
<accession>A0A9X1WKS5</accession>
<proteinExistence type="predicted"/>
<evidence type="ECO:0000313" key="2">
    <source>
        <dbReference type="EMBL" id="MCJ8010331.1"/>
    </source>
</evidence>
<feature type="transmembrane region" description="Helical" evidence="1">
    <location>
        <begin position="34"/>
        <end position="56"/>
    </location>
</feature>